<dbReference type="Proteomes" id="UP000828048">
    <property type="component" value="Chromosome 6"/>
</dbReference>
<gene>
    <name evidence="1" type="ORF">Vadar_021085</name>
</gene>
<name>A0ACB7XBF4_9ERIC</name>
<protein>
    <submittedName>
        <fullName evidence="1">Uncharacterized protein</fullName>
    </submittedName>
</protein>
<proteinExistence type="predicted"/>
<accession>A0ACB7XBF4</accession>
<organism evidence="1 2">
    <name type="scientific">Vaccinium darrowii</name>
    <dbReference type="NCBI Taxonomy" id="229202"/>
    <lineage>
        <taxon>Eukaryota</taxon>
        <taxon>Viridiplantae</taxon>
        <taxon>Streptophyta</taxon>
        <taxon>Embryophyta</taxon>
        <taxon>Tracheophyta</taxon>
        <taxon>Spermatophyta</taxon>
        <taxon>Magnoliopsida</taxon>
        <taxon>eudicotyledons</taxon>
        <taxon>Gunneridae</taxon>
        <taxon>Pentapetalae</taxon>
        <taxon>asterids</taxon>
        <taxon>Ericales</taxon>
        <taxon>Ericaceae</taxon>
        <taxon>Vaccinioideae</taxon>
        <taxon>Vaccinieae</taxon>
        <taxon>Vaccinium</taxon>
    </lineage>
</organism>
<sequence length="452" mass="51208">MGDEGAENQFQRLPDDVVLNIFDKVSGIKWLCRSFVVSKRFASLIPRVQTASINSSIWNSNWLSCSDSSNEKENPQGLSFLGNFSKFVDNLVFEPLRFLQLKQIQSLSLEIVFDFNGDHDSVFKWGAKLTSELDSVTFLYAESLSEMSILLGYSLPKFGVTLSLLIRETSPDVNSFHVSPNLLSPKEMVSESSQKRLYKSLISPDPLVEKKTWWLLPKITAHRPFERQHWDKKNLLYAPHFSLRIIDKGGLEVYCPPRPQGPNYLLHPWQKNLADVLISSATPANVEVTLSLKKALISLTAFAKLFVDSYLLQEIVERKIRIALCSIRLTVARRKRSLIITITDWNNKGVKLCLAGEKLVECRNTFTMGPMIFSERAHSRIPEIKGGHVPVLLLPISGHLMKGVTIVNFKTSDHNFEANTAMLDSFAEQQDLFLEAVVQILEKHKDCINALF</sequence>
<evidence type="ECO:0000313" key="1">
    <source>
        <dbReference type="EMBL" id="KAH7838018.1"/>
    </source>
</evidence>
<comment type="caution">
    <text evidence="1">The sequence shown here is derived from an EMBL/GenBank/DDBJ whole genome shotgun (WGS) entry which is preliminary data.</text>
</comment>
<reference evidence="1 2" key="1">
    <citation type="journal article" date="2021" name="Hortic Res">
        <title>High-quality reference genome and annotation aids understanding of berry development for evergreen blueberry (Vaccinium darrowii).</title>
        <authorList>
            <person name="Yu J."/>
            <person name="Hulse-Kemp A.M."/>
            <person name="Babiker E."/>
            <person name="Staton M."/>
        </authorList>
    </citation>
    <scope>NUCLEOTIDE SEQUENCE [LARGE SCALE GENOMIC DNA]</scope>
    <source>
        <strain evidence="2">cv. NJ 8807/NJ 8810</strain>
        <tissue evidence="1">Young leaf</tissue>
    </source>
</reference>
<keyword evidence="2" id="KW-1185">Reference proteome</keyword>
<evidence type="ECO:0000313" key="2">
    <source>
        <dbReference type="Proteomes" id="UP000828048"/>
    </source>
</evidence>
<dbReference type="EMBL" id="CM037156">
    <property type="protein sequence ID" value="KAH7838018.1"/>
    <property type="molecule type" value="Genomic_DNA"/>
</dbReference>